<dbReference type="InterPro" id="IPR050504">
    <property type="entry name" value="IgSF_BTN/MOG"/>
</dbReference>
<evidence type="ECO:0000256" key="3">
    <source>
        <dbReference type="ARBA" id="ARBA00022692"/>
    </source>
</evidence>
<feature type="compositionally biased region" description="Polar residues" evidence="8">
    <location>
        <begin position="707"/>
        <end position="720"/>
    </location>
</feature>
<feature type="chain" id="PRO_5045233820" evidence="10">
    <location>
        <begin position="32"/>
        <end position="1005"/>
    </location>
</feature>
<dbReference type="Gene3D" id="2.60.40.10">
    <property type="entry name" value="Immunoglobulins"/>
    <property type="match status" value="2"/>
</dbReference>
<dbReference type="SUPFAM" id="SSF49899">
    <property type="entry name" value="Concanavalin A-like lectins/glucanases"/>
    <property type="match status" value="1"/>
</dbReference>
<dbReference type="Proteomes" id="UP001652741">
    <property type="component" value="Chromosome ssa04"/>
</dbReference>
<dbReference type="InterPro" id="IPR013320">
    <property type="entry name" value="ConA-like_dom_sf"/>
</dbReference>
<dbReference type="SMART" id="SM00409">
    <property type="entry name" value="IG"/>
    <property type="match status" value="1"/>
</dbReference>
<dbReference type="InterPro" id="IPR043136">
    <property type="entry name" value="B30.2/SPRY_sf"/>
</dbReference>
<gene>
    <name evidence="14" type="primary">LOC106602685</name>
</gene>
<evidence type="ECO:0000256" key="1">
    <source>
        <dbReference type="ARBA" id="ARBA00004479"/>
    </source>
</evidence>
<feature type="domain" description="Ig-like" evidence="12">
    <location>
        <begin position="158"/>
        <end position="242"/>
    </location>
</feature>
<dbReference type="Pfam" id="PF00622">
    <property type="entry name" value="SPRY"/>
    <property type="match status" value="1"/>
</dbReference>
<dbReference type="PROSITE" id="PS50835">
    <property type="entry name" value="IG_LIKE"/>
    <property type="match status" value="2"/>
</dbReference>
<keyword evidence="7" id="KW-0393">Immunoglobulin domain</keyword>
<evidence type="ECO:0000256" key="6">
    <source>
        <dbReference type="ARBA" id="ARBA00023136"/>
    </source>
</evidence>
<feature type="domain" description="B30.2/SPRY" evidence="11">
    <location>
        <begin position="818"/>
        <end position="1005"/>
    </location>
</feature>
<evidence type="ECO:0000313" key="14">
    <source>
        <dbReference type="RefSeq" id="XP_045572658.1"/>
    </source>
</evidence>
<keyword evidence="13" id="KW-1185">Reference proteome</keyword>
<feature type="region of interest" description="Disordered" evidence="8">
    <location>
        <begin position="429"/>
        <end position="448"/>
    </location>
</feature>
<feature type="region of interest" description="Disordered" evidence="8">
    <location>
        <begin position="531"/>
        <end position="637"/>
    </location>
</feature>
<dbReference type="InterPro" id="IPR011049">
    <property type="entry name" value="Serralysin-like_metalloprot_C"/>
</dbReference>
<keyword evidence="5 9" id="KW-1133">Transmembrane helix</keyword>
<feature type="transmembrane region" description="Helical" evidence="9">
    <location>
        <begin position="263"/>
        <end position="286"/>
    </location>
</feature>
<dbReference type="Pfam" id="PF22705">
    <property type="entry name" value="C2-set_3"/>
    <property type="match status" value="1"/>
</dbReference>
<dbReference type="PRINTS" id="PR01407">
    <property type="entry name" value="BUTYPHLNCDUF"/>
</dbReference>
<dbReference type="InterPro" id="IPR053896">
    <property type="entry name" value="BTN3A2-like_Ig-C"/>
</dbReference>
<dbReference type="Gene3D" id="2.150.10.10">
    <property type="entry name" value="Serralysin-like metalloprotease, C-terminal"/>
    <property type="match status" value="1"/>
</dbReference>
<dbReference type="InterPro" id="IPR003599">
    <property type="entry name" value="Ig_sub"/>
</dbReference>
<keyword evidence="3 9" id="KW-0812">Transmembrane</keyword>
<feature type="region of interest" description="Disordered" evidence="8">
    <location>
        <begin position="295"/>
        <end position="336"/>
    </location>
</feature>
<dbReference type="InterPro" id="IPR013783">
    <property type="entry name" value="Ig-like_fold"/>
</dbReference>
<dbReference type="InterPro" id="IPR001870">
    <property type="entry name" value="B30.2/SPRY"/>
</dbReference>
<dbReference type="SUPFAM" id="SSF48726">
    <property type="entry name" value="Immunoglobulin"/>
    <property type="match status" value="2"/>
</dbReference>
<accession>A0ABM3ENL4</accession>
<dbReference type="InterPro" id="IPR003598">
    <property type="entry name" value="Ig_sub2"/>
</dbReference>
<dbReference type="InterPro" id="IPR003879">
    <property type="entry name" value="Butyrophylin_SPRY"/>
</dbReference>
<feature type="region of interest" description="Disordered" evidence="8">
    <location>
        <begin position="707"/>
        <end position="729"/>
    </location>
</feature>
<dbReference type="PANTHER" id="PTHR24100:SF149">
    <property type="entry name" value="BG-LIKE ANTIGEN 1-RELATED"/>
    <property type="match status" value="1"/>
</dbReference>
<keyword evidence="6 9" id="KW-0472">Membrane</keyword>
<dbReference type="RefSeq" id="XP_045572658.1">
    <property type="nucleotide sequence ID" value="XM_045716702.1"/>
</dbReference>
<evidence type="ECO:0000313" key="13">
    <source>
        <dbReference type="Proteomes" id="UP001652741"/>
    </source>
</evidence>
<dbReference type="InterPro" id="IPR003877">
    <property type="entry name" value="SPRY_dom"/>
</dbReference>
<proteinExistence type="inferred from homology"/>
<dbReference type="InterPro" id="IPR036179">
    <property type="entry name" value="Ig-like_dom_sf"/>
</dbReference>
<dbReference type="SMART" id="SM00406">
    <property type="entry name" value="IGv"/>
    <property type="match status" value="1"/>
</dbReference>
<dbReference type="SMART" id="SM00449">
    <property type="entry name" value="SPRY"/>
    <property type="match status" value="1"/>
</dbReference>
<evidence type="ECO:0000259" key="12">
    <source>
        <dbReference type="PROSITE" id="PS50835"/>
    </source>
</evidence>
<dbReference type="InterPro" id="IPR013106">
    <property type="entry name" value="Ig_V-set"/>
</dbReference>
<evidence type="ECO:0000256" key="2">
    <source>
        <dbReference type="ARBA" id="ARBA00007591"/>
    </source>
</evidence>
<evidence type="ECO:0000256" key="9">
    <source>
        <dbReference type="SAM" id="Phobius"/>
    </source>
</evidence>
<dbReference type="SMART" id="SM00408">
    <property type="entry name" value="IGc2"/>
    <property type="match status" value="1"/>
</dbReference>
<dbReference type="PANTHER" id="PTHR24100">
    <property type="entry name" value="BUTYROPHILIN"/>
    <property type="match status" value="1"/>
</dbReference>
<dbReference type="InterPro" id="IPR007110">
    <property type="entry name" value="Ig-like_dom"/>
</dbReference>
<evidence type="ECO:0000256" key="7">
    <source>
        <dbReference type="ARBA" id="ARBA00023319"/>
    </source>
</evidence>
<organism evidence="13 14">
    <name type="scientific">Salmo salar</name>
    <name type="common">Atlantic salmon</name>
    <dbReference type="NCBI Taxonomy" id="8030"/>
    <lineage>
        <taxon>Eukaryota</taxon>
        <taxon>Metazoa</taxon>
        <taxon>Chordata</taxon>
        <taxon>Craniata</taxon>
        <taxon>Vertebrata</taxon>
        <taxon>Euteleostomi</taxon>
        <taxon>Actinopterygii</taxon>
        <taxon>Neopterygii</taxon>
        <taxon>Teleostei</taxon>
        <taxon>Protacanthopterygii</taxon>
        <taxon>Salmoniformes</taxon>
        <taxon>Salmonidae</taxon>
        <taxon>Salmoninae</taxon>
        <taxon>Salmo</taxon>
    </lineage>
</organism>
<sequence>MFTTVGNRGTMHLGLCLRVLILVALPVPIRAAQPAPETFTLTVPDGPTTTLSGSSVSLLCQVSPLFNVEPLEVRWYRSSNFHSPVLLYKDHKIQEAPVDPRYRGRVSLTGGLERGNVSLTLERVTLEDMGEYVCQVTSEQWYEKASVFLTVNVTGSEPVLSVAEARGGGGQVNVTCLSEGWSPQPKLTWRNKDGTEIRNEQEVLNTSDPQGLVSVSSWLLYTPSYSDWLACTVSLSEEAKRAGRILPHINTAPTAVPGVSKEAYIVTLVLLVLFLVICALCSVILWKRRGSMWSSSRKSRNRSDQTELGQRPAETKKLIEGAENTVPTPTEQRAAGKEVHLEGAENTGPTPTDQRAAGKEVHLEGAENTVPTPPKQRAAGNEVNLEETNNSIEEAENTVKTPTEHISSGEENSVPTPTEQRAAGKEVHLEGAENTVPTPTDQRAAGKEVHLKKTKNLIEGAENTVLRPTEQRAAGKEVNLEVAESTVATPTDQRAAGKELNLGAESNNSIEGAENTVKTPTEHIASGKEVHLKGEENSVPTPTEQRAAGKEVHLEGAENTVPRHTDQRAAGKEVNLKGAENTVPKSTEQRADGKKVKLKGAENTVSRPTEQRAAGKQVKLNGAENTVPRPTERRASGKQVNLKVLPKCAPLGAENTVPRPTEKRAAGKQVNLKGAPLGAENTLPTPTEQRAAGKQVHLEAENNNSIERAENTVKTPTEHISSGKEVNLKDWHQVKGFKGEENSVPTPTEQRAAGKQVNLEVAENTVPTPTDQRAAEEEVNLKGAENTVPTPTEQRAAGKQVNLEGAENTVKIPTEHISSGKEVNLKDWHQVKGFKENIILDEKTAHPVIRVNRGNQAHYVKEKDTENASIRMHLHVFSKESFSSGQHYWEVKVKERTTGKLSWYVGVASENVERNCNVPLTPQNGFWILSFDKEKCFHVNTDPQSPITVEELTIVGVFLDCDRHTLSFYNVDTESPLYTFTDVKTSNYFPVLSPGQHDKTPIRIN</sequence>
<dbReference type="Pfam" id="PF07686">
    <property type="entry name" value="V-set"/>
    <property type="match status" value="1"/>
</dbReference>
<dbReference type="Gene3D" id="2.60.120.920">
    <property type="match status" value="1"/>
</dbReference>
<dbReference type="GeneID" id="106602685"/>
<feature type="region of interest" description="Disordered" evidence="8">
    <location>
        <begin position="782"/>
        <end position="806"/>
    </location>
</feature>
<feature type="compositionally biased region" description="Polar residues" evidence="8">
    <location>
        <begin position="395"/>
        <end position="419"/>
    </location>
</feature>
<reference evidence="14" key="1">
    <citation type="submission" date="2025-08" db="UniProtKB">
        <authorList>
            <consortium name="RefSeq"/>
        </authorList>
    </citation>
    <scope>IDENTIFICATION</scope>
</reference>
<dbReference type="PROSITE" id="PS50188">
    <property type="entry name" value="B302_SPRY"/>
    <property type="match status" value="1"/>
</dbReference>
<keyword evidence="4 10" id="KW-0732">Signal</keyword>
<evidence type="ECO:0000256" key="8">
    <source>
        <dbReference type="SAM" id="MobiDB-lite"/>
    </source>
</evidence>
<comment type="subcellular location">
    <subcellularLocation>
        <location evidence="1">Membrane</location>
        <topology evidence="1">Single-pass type I membrane protein</topology>
    </subcellularLocation>
</comment>
<comment type="similarity">
    <text evidence="2">Belongs to the immunoglobulin superfamily. BTN/MOG family.</text>
</comment>
<feature type="compositionally biased region" description="Basic and acidic residues" evidence="8">
    <location>
        <begin position="547"/>
        <end position="575"/>
    </location>
</feature>
<feature type="region of interest" description="Disordered" evidence="8">
    <location>
        <begin position="395"/>
        <end position="424"/>
    </location>
</feature>
<feature type="region of interest" description="Disordered" evidence="8">
    <location>
        <begin position="675"/>
        <end position="694"/>
    </location>
</feature>
<evidence type="ECO:0000256" key="10">
    <source>
        <dbReference type="SAM" id="SignalP"/>
    </source>
</evidence>
<evidence type="ECO:0000259" key="11">
    <source>
        <dbReference type="PROSITE" id="PS50188"/>
    </source>
</evidence>
<feature type="domain" description="Ig-like" evidence="12">
    <location>
        <begin position="36"/>
        <end position="154"/>
    </location>
</feature>
<evidence type="ECO:0000256" key="4">
    <source>
        <dbReference type="ARBA" id="ARBA00022729"/>
    </source>
</evidence>
<evidence type="ECO:0000256" key="5">
    <source>
        <dbReference type="ARBA" id="ARBA00022989"/>
    </source>
</evidence>
<feature type="signal peptide" evidence="10">
    <location>
        <begin position="1"/>
        <end position="31"/>
    </location>
</feature>
<name>A0ABM3ENL4_SALSA</name>
<protein>
    <submittedName>
        <fullName evidence="14">Uncharacterized protein isoform X21</fullName>
    </submittedName>
</protein>